<keyword evidence="2" id="KW-0808">Transferase</keyword>
<dbReference type="PANTHER" id="PTHR34383">
    <property type="entry name" value="POLYPHOSPHATE:AMP PHOSPHOTRANSFERASE-RELATED"/>
    <property type="match status" value="1"/>
</dbReference>
<keyword evidence="3 5" id="KW-0418">Kinase</keyword>
<evidence type="ECO:0000313" key="6">
    <source>
        <dbReference type="Proteomes" id="UP000323917"/>
    </source>
</evidence>
<evidence type="ECO:0000313" key="5">
    <source>
        <dbReference type="EMBL" id="QEG32759.1"/>
    </source>
</evidence>
<comment type="similarity">
    <text evidence="1">Belongs to the polyphosphate kinase 2 (PPK2) family. Class I subfamily.</text>
</comment>
<sequence>MSQPLTVSPGTKIHLKDFDARFVAGDWKKKSAAKQIEENTAISGELAYKLYAENQRALLLVLQGMDTAGKDGTIRTVMTGINPQSCHITSFKQPSQAELDHDFLWRIHKAVPPRGEIGIFNRSHYGDVLVVRVHNLVPKEEWKSRYERINEFEQLLVEGKVTIVKCYLHISKEEQRERLQARLDNPKKRWKFSMGDLAERKLWDEYQRAYEDALTLCNTKHAPWHIVPSDRKWYRNMVVSGILREALEKMNPQVPPSEPGLDGIVVE</sequence>
<organism evidence="5 6">
    <name type="scientific">Bythopirellula goksoeyrii</name>
    <dbReference type="NCBI Taxonomy" id="1400387"/>
    <lineage>
        <taxon>Bacteria</taxon>
        <taxon>Pseudomonadati</taxon>
        <taxon>Planctomycetota</taxon>
        <taxon>Planctomycetia</taxon>
        <taxon>Pirellulales</taxon>
        <taxon>Lacipirellulaceae</taxon>
        <taxon>Bythopirellula</taxon>
    </lineage>
</organism>
<dbReference type="GO" id="GO:0008976">
    <property type="term" value="F:polyphosphate kinase activity"/>
    <property type="evidence" value="ECO:0007669"/>
    <property type="project" value="InterPro"/>
</dbReference>
<dbReference type="Proteomes" id="UP000323917">
    <property type="component" value="Chromosome"/>
</dbReference>
<feature type="domain" description="Polyphosphate kinase-2-related" evidence="4">
    <location>
        <begin position="32"/>
        <end position="253"/>
    </location>
</feature>
<dbReference type="Gene3D" id="3.40.50.300">
    <property type="entry name" value="P-loop containing nucleotide triphosphate hydrolases"/>
    <property type="match status" value="1"/>
</dbReference>
<dbReference type="Pfam" id="PF03976">
    <property type="entry name" value="PPK2"/>
    <property type="match status" value="1"/>
</dbReference>
<dbReference type="GO" id="GO:0006797">
    <property type="term" value="P:polyphosphate metabolic process"/>
    <property type="evidence" value="ECO:0007669"/>
    <property type="project" value="InterPro"/>
</dbReference>
<dbReference type="SUPFAM" id="SSF52540">
    <property type="entry name" value="P-loop containing nucleoside triphosphate hydrolases"/>
    <property type="match status" value="1"/>
</dbReference>
<dbReference type="InterPro" id="IPR016898">
    <property type="entry name" value="Polyphosphate_phosphotransfera"/>
</dbReference>
<dbReference type="KEGG" id="bgok:Pr1d_00190"/>
<proteinExistence type="inferred from homology"/>
<dbReference type="PANTHER" id="PTHR34383:SF3">
    <property type="entry name" value="POLYPHOSPHATE:AMP PHOSPHOTRANSFERASE"/>
    <property type="match status" value="1"/>
</dbReference>
<reference evidence="5 6" key="1">
    <citation type="submission" date="2019-08" db="EMBL/GenBank/DDBJ databases">
        <title>Deep-cultivation of Planctomycetes and their phenomic and genomic characterization uncovers novel biology.</title>
        <authorList>
            <person name="Wiegand S."/>
            <person name="Jogler M."/>
            <person name="Boedeker C."/>
            <person name="Pinto D."/>
            <person name="Vollmers J."/>
            <person name="Rivas-Marin E."/>
            <person name="Kohn T."/>
            <person name="Peeters S.H."/>
            <person name="Heuer A."/>
            <person name="Rast P."/>
            <person name="Oberbeckmann S."/>
            <person name="Bunk B."/>
            <person name="Jeske O."/>
            <person name="Meyerdierks A."/>
            <person name="Storesund J.E."/>
            <person name="Kallscheuer N."/>
            <person name="Luecker S."/>
            <person name="Lage O.M."/>
            <person name="Pohl T."/>
            <person name="Merkel B.J."/>
            <person name="Hornburger P."/>
            <person name="Mueller R.-W."/>
            <person name="Bruemmer F."/>
            <person name="Labrenz M."/>
            <person name="Spormann A.M."/>
            <person name="Op den Camp H."/>
            <person name="Overmann J."/>
            <person name="Amann R."/>
            <person name="Jetten M.S.M."/>
            <person name="Mascher T."/>
            <person name="Medema M.H."/>
            <person name="Devos D.P."/>
            <person name="Kaster A.-K."/>
            <person name="Ovreas L."/>
            <person name="Rohde M."/>
            <person name="Galperin M.Y."/>
            <person name="Jogler C."/>
        </authorList>
    </citation>
    <scope>NUCLEOTIDE SEQUENCE [LARGE SCALE GENOMIC DNA]</scope>
    <source>
        <strain evidence="5 6">Pr1d</strain>
    </source>
</reference>
<gene>
    <name evidence="5" type="ORF">Pr1d_00190</name>
</gene>
<name>A0A5B9Q505_9BACT</name>
<accession>A0A5B9Q505</accession>
<evidence type="ECO:0000256" key="2">
    <source>
        <dbReference type="ARBA" id="ARBA00022679"/>
    </source>
</evidence>
<evidence type="ECO:0000259" key="4">
    <source>
        <dbReference type="Pfam" id="PF03976"/>
    </source>
</evidence>
<dbReference type="RefSeq" id="WP_148071597.1">
    <property type="nucleotide sequence ID" value="NZ_CP042913.1"/>
</dbReference>
<evidence type="ECO:0000256" key="1">
    <source>
        <dbReference type="ARBA" id="ARBA00009924"/>
    </source>
</evidence>
<protein>
    <submittedName>
        <fullName evidence="5">Polyphosphate kinase 2 (PPK2)</fullName>
    </submittedName>
</protein>
<dbReference type="InterPro" id="IPR022488">
    <property type="entry name" value="PPK2-related"/>
</dbReference>
<evidence type="ECO:0000256" key="3">
    <source>
        <dbReference type="ARBA" id="ARBA00022777"/>
    </source>
</evidence>
<dbReference type="OrthoDB" id="9775224at2"/>
<dbReference type="NCBIfam" id="TIGR03709">
    <property type="entry name" value="PPK2_rel_1"/>
    <property type="match status" value="1"/>
</dbReference>
<dbReference type="InterPro" id="IPR022300">
    <property type="entry name" value="PPK2-rel_1"/>
</dbReference>
<dbReference type="InterPro" id="IPR027417">
    <property type="entry name" value="P-loop_NTPase"/>
</dbReference>
<dbReference type="PIRSF" id="PIRSF028756">
    <property type="entry name" value="PPK2_prd"/>
    <property type="match status" value="1"/>
</dbReference>
<dbReference type="AlphaFoldDB" id="A0A5B9Q505"/>
<keyword evidence="6" id="KW-1185">Reference proteome</keyword>
<dbReference type="EMBL" id="CP042913">
    <property type="protein sequence ID" value="QEG32759.1"/>
    <property type="molecule type" value="Genomic_DNA"/>
</dbReference>